<dbReference type="AlphaFoldDB" id="A0A839ZDM6"/>
<reference evidence="1 2" key="1">
    <citation type="submission" date="2020-08" db="EMBL/GenBank/DDBJ databases">
        <title>Genomic Encyclopedia of Type Strains, Phase IV (KMG-IV): sequencing the most valuable type-strain genomes for metagenomic binning, comparative biology and taxonomic classification.</title>
        <authorList>
            <person name="Goeker M."/>
        </authorList>
    </citation>
    <scope>NUCLEOTIDE SEQUENCE [LARGE SCALE GENOMIC DNA]</scope>
    <source>
        <strain evidence="1 2">DSM 5895</strain>
    </source>
</reference>
<gene>
    <name evidence="1" type="ORF">FHS55_003387</name>
</gene>
<accession>A0A839ZDM6</accession>
<comment type="caution">
    <text evidence="1">The sequence shown here is derived from an EMBL/GenBank/DDBJ whole genome shotgun (WGS) entry which is preliminary data.</text>
</comment>
<dbReference type="RefSeq" id="WP_246340224.1">
    <property type="nucleotide sequence ID" value="NZ_JACICD010000006.1"/>
</dbReference>
<proteinExistence type="predicted"/>
<dbReference type="Proteomes" id="UP000533469">
    <property type="component" value="Unassembled WGS sequence"/>
</dbReference>
<evidence type="ECO:0000313" key="1">
    <source>
        <dbReference type="EMBL" id="MBB3772766.1"/>
    </source>
</evidence>
<evidence type="ECO:0000313" key="2">
    <source>
        <dbReference type="Proteomes" id="UP000533469"/>
    </source>
</evidence>
<sequence length="65" mass="7103">MRAIPICVELGNLFLEDLVGLGDAVGDELVKAPELVFRCRSFAREFIDPRLNLGIGLHPPVDDGL</sequence>
<name>A0A839ZDM6_9HYPH</name>
<protein>
    <submittedName>
        <fullName evidence="1">Uncharacterized protein</fullName>
    </submittedName>
</protein>
<organism evidence="1 2">
    <name type="scientific">Ancylobacter tetraedralis</name>
    <dbReference type="NCBI Taxonomy" id="217068"/>
    <lineage>
        <taxon>Bacteria</taxon>
        <taxon>Pseudomonadati</taxon>
        <taxon>Pseudomonadota</taxon>
        <taxon>Alphaproteobacteria</taxon>
        <taxon>Hyphomicrobiales</taxon>
        <taxon>Xanthobacteraceae</taxon>
        <taxon>Ancylobacter</taxon>
    </lineage>
</organism>
<keyword evidence="2" id="KW-1185">Reference proteome</keyword>
<dbReference type="EMBL" id="JACICD010000006">
    <property type="protein sequence ID" value="MBB3772766.1"/>
    <property type="molecule type" value="Genomic_DNA"/>
</dbReference>